<evidence type="ECO:0000259" key="7">
    <source>
        <dbReference type="PROSITE" id="PS50928"/>
    </source>
</evidence>
<dbReference type="PANTHER" id="PTHR30177:SF4">
    <property type="entry name" value="OSMOPROTECTANT IMPORT PERMEASE PROTEIN OSMW"/>
    <property type="match status" value="1"/>
</dbReference>
<keyword evidence="9" id="KW-1185">Reference proteome</keyword>
<dbReference type="Proteomes" id="UP001178662">
    <property type="component" value="Chromosome"/>
</dbReference>
<dbReference type="CDD" id="cd06261">
    <property type="entry name" value="TM_PBP2"/>
    <property type="match status" value="1"/>
</dbReference>
<evidence type="ECO:0000256" key="3">
    <source>
        <dbReference type="ARBA" id="ARBA00022692"/>
    </source>
</evidence>
<dbReference type="Gene3D" id="1.10.3720.10">
    <property type="entry name" value="MetI-like"/>
    <property type="match status" value="1"/>
</dbReference>
<keyword evidence="5 6" id="KW-0472">Membrane</keyword>
<keyword evidence="3 6" id="KW-0812">Transmembrane</keyword>
<accession>A0AA95EX87</accession>
<comment type="similarity">
    <text evidence="6">Belongs to the binding-protein-dependent transport system permease family.</text>
</comment>
<feature type="domain" description="ABC transmembrane type-1" evidence="7">
    <location>
        <begin position="25"/>
        <end position="206"/>
    </location>
</feature>
<dbReference type="Pfam" id="PF00528">
    <property type="entry name" value="BPD_transp_1"/>
    <property type="match status" value="1"/>
</dbReference>
<keyword evidence="2 6" id="KW-0813">Transport</keyword>
<name>A0AA95EX87_9BACL</name>
<evidence type="ECO:0000313" key="9">
    <source>
        <dbReference type="Proteomes" id="UP001178662"/>
    </source>
</evidence>
<dbReference type="AlphaFoldDB" id="A0AA95EX87"/>
<keyword evidence="4 6" id="KW-1133">Transmembrane helix</keyword>
<sequence length="226" mass="24698">MLQSDFWTNYWEFIQLRYPDILIATREHLTITALAILLGSLVAVPIGMFLANNKIKWLHTLTFTIANIFQTIPSLALLAILMSLLGIGMKSAVFALFLYSLLPILRNTYAGFTSVDHSLVESARGMGYSALQRLLLIQFPLAFPYIMSGLRMTTVYIISWTTLAALIGAGGLGELIVSGIGVNKKELIISGAVSAILLALVADFILASIERWVSRKTKSTAVSSTV</sequence>
<evidence type="ECO:0000256" key="4">
    <source>
        <dbReference type="ARBA" id="ARBA00022989"/>
    </source>
</evidence>
<organism evidence="8 9">
    <name type="scientific">Candidatus Cohnella colombiensis</name>
    <dbReference type="NCBI Taxonomy" id="3121368"/>
    <lineage>
        <taxon>Bacteria</taxon>
        <taxon>Bacillati</taxon>
        <taxon>Bacillota</taxon>
        <taxon>Bacilli</taxon>
        <taxon>Bacillales</taxon>
        <taxon>Paenibacillaceae</taxon>
        <taxon>Cohnella</taxon>
    </lineage>
</organism>
<feature type="transmembrane region" description="Helical" evidence="6">
    <location>
        <begin position="72"/>
        <end position="105"/>
    </location>
</feature>
<evidence type="ECO:0000256" key="2">
    <source>
        <dbReference type="ARBA" id="ARBA00022448"/>
    </source>
</evidence>
<dbReference type="InterPro" id="IPR000515">
    <property type="entry name" value="MetI-like"/>
</dbReference>
<gene>
    <name evidence="8" type="ORF">P0Y55_00520</name>
</gene>
<proteinExistence type="inferred from homology"/>
<dbReference type="GO" id="GO:0005886">
    <property type="term" value="C:plasma membrane"/>
    <property type="evidence" value="ECO:0007669"/>
    <property type="project" value="UniProtKB-SubCell"/>
</dbReference>
<feature type="transmembrane region" description="Helical" evidence="6">
    <location>
        <begin position="155"/>
        <end position="181"/>
    </location>
</feature>
<dbReference type="InterPro" id="IPR051204">
    <property type="entry name" value="ABC_transp_perm/SBD"/>
</dbReference>
<dbReference type="PANTHER" id="PTHR30177">
    <property type="entry name" value="GLYCINE BETAINE/L-PROLINE TRANSPORT SYSTEM PERMEASE PROTEIN PROW"/>
    <property type="match status" value="1"/>
</dbReference>
<evidence type="ECO:0000256" key="6">
    <source>
        <dbReference type="RuleBase" id="RU363032"/>
    </source>
</evidence>
<dbReference type="GO" id="GO:0031460">
    <property type="term" value="P:glycine betaine transport"/>
    <property type="evidence" value="ECO:0007669"/>
    <property type="project" value="TreeGrafter"/>
</dbReference>
<dbReference type="EMBL" id="CP119317">
    <property type="protein sequence ID" value="WEK54596.1"/>
    <property type="molecule type" value="Genomic_DNA"/>
</dbReference>
<dbReference type="FunFam" id="1.10.3720.10:FF:000001">
    <property type="entry name" value="Glycine betaine ABC transporter, permease"/>
    <property type="match status" value="1"/>
</dbReference>
<evidence type="ECO:0000256" key="1">
    <source>
        <dbReference type="ARBA" id="ARBA00004141"/>
    </source>
</evidence>
<protein>
    <submittedName>
        <fullName evidence="8">ABC transporter permease</fullName>
    </submittedName>
</protein>
<dbReference type="InterPro" id="IPR035906">
    <property type="entry name" value="MetI-like_sf"/>
</dbReference>
<evidence type="ECO:0000313" key="8">
    <source>
        <dbReference type="EMBL" id="WEK54596.1"/>
    </source>
</evidence>
<feature type="transmembrane region" description="Helical" evidence="6">
    <location>
        <begin position="187"/>
        <end position="209"/>
    </location>
</feature>
<comment type="subcellular location">
    <subcellularLocation>
        <location evidence="6">Cell membrane</location>
        <topology evidence="6">Multi-pass membrane protein</topology>
    </subcellularLocation>
    <subcellularLocation>
        <location evidence="1">Membrane</location>
        <topology evidence="1">Multi-pass membrane protein</topology>
    </subcellularLocation>
</comment>
<dbReference type="SUPFAM" id="SSF161098">
    <property type="entry name" value="MetI-like"/>
    <property type="match status" value="1"/>
</dbReference>
<evidence type="ECO:0000256" key="5">
    <source>
        <dbReference type="ARBA" id="ARBA00023136"/>
    </source>
</evidence>
<dbReference type="GO" id="GO:0055085">
    <property type="term" value="P:transmembrane transport"/>
    <property type="evidence" value="ECO:0007669"/>
    <property type="project" value="InterPro"/>
</dbReference>
<dbReference type="PROSITE" id="PS50928">
    <property type="entry name" value="ABC_TM1"/>
    <property type="match status" value="1"/>
</dbReference>
<reference evidence="8" key="1">
    <citation type="submission" date="2023-03" db="EMBL/GenBank/DDBJ databases">
        <title>Andean soil-derived lignocellulolytic bacterial consortium as a source of novel taxa and putative plastic-active enzymes.</title>
        <authorList>
            <person name="Diaz-Garcia L."/>
            <person name="Chuvochina M."/>
            <person name="Feuerriegel G."/>
            <person name="Bunk B."/>
            <person name="Sproer C."/>
            <person name="Streit W.R."/>
            <person name="Rodriguez L.M."/>
            <person name="Overmann J."/>
            <person name="Jimenez D.J."/>
        </authorList>
    </citation>
    <scope>NUCLEOTIDE SEQUENCE</scope>
    <source>
        <strain evidence="8">MAG 2441</strain>
    </source>
</reference>
<feature type="transmembrane region" description="Helical" evidence="6">
    <location>
        <begin position="29"/>
        <end position="51"/>
    </location>
</feature>